<evidence type="ECO:0000256" key="1">
    <source>
        <dbReference type="SAM" id="MobiDB-lite"/>
    </source>
</evidence>
<evidence type="ECO:0000313" key="2">
    <source>
        <dbReference type="EMBL" id="MPC12323.1"/>
    </source>
</evidence>
<dbReference type="AlphaFoldDB" id="A0A5B7CXY6"/>
<comment type="caution">
    <text evidence="2">The sequence shown here is derived from an EMBL/GenBank/DDBJ whole genome shotgun (WGS) entry which is preliminary data.</text>
</comment>
<evidence type="ECO:0000313" key="3">
    <source>
        <dbReference type="Proteomes" id="UP000324222"/>
    </source>
</evidence>
<feature type="compositionally biased region" description="Acidic residues" evidence="1">
    <location>
        <begin position="58"/>
        <end position="67"/>
    </location>
</feature>
<dbReference type="OrthoDB" id="6359797at2759"/>
<name>A0A5B7CXY6_PORTR</name>
<organism evidence="2 3">
    <name type="scientific">Portunus trituberculatus</name>
    <name type="common">Swimming crab</name>
    <name type="synonym">Neptunus trituberculatus</name>
    <dbReference type="NCBI Taxonomy" id="210409"/>
    <lineage>
        <taxon>Eukaryota</taxon>
        <taxon>Metazoa</taxon>
        <taxon>Ecdysozoa</taxon>
        <taxon>Arthropoda</taxon>
        <taxon>Crustacea</taxon>
        <taxon>Multicrustacea</taxon>
        <taxon>Malacostraca</taxon>
        <taxon>Eumalacostraca</taxon>
        <taxon>Eucarida</taxon>
        <taxon>Decapoda</taxon>
        <taxon>Pleocyemata</taxon>
        <taxon>Brachyura</taxon>
        <taxon>Eubrachyura</taxon>
        <taxon>Portunoidea</taxon>
        <taxon>Portunidae</taxon>
        <taxon>Portuninae</taxon>
        <taxon>Portunus</taxon>
    </lineage>
</organism>
<dbReference type="Proteomes" id="UP000324222">
    <property type="component" value="Unassembled WGS sequence"/>
</dbReference>
<proteinExistence type="predicted"/>
<accession>A0A5B7CXY6</accession>
<gene>
    <name evidence="2" type="ORF">E2C01_005009</name>
</gene>
<reference evidence="2 3" key="1">
    <citation type="submission" date="2019-05" db="EMBL/GenBank/DDBJ databases">
        <title>Another draft genome of Portunus trituberculatus and its Hox gene families provides insights of decapod evolution.</title>
        <authorList>
            <person name="Jeong J.-H."/>
            <person name="Song I."/>
            <person name="Kim S."/>
            <person name="Choi T."/>
            <person name="Kim D."/>
            <person name="Ryu S."/>
            <person name="Kim W."/>
        </authorList>
    </citation>
    <scope>NUCLEOTIDE SEQUENCE [LARGE SCALE GENOMIC DNA]</scope>
    <source>
        <tissue evidence="2">Muscle</tissue>
    </source>
</reference>
<protein>
    <submittedName>
        <fullName evidence="2">Uncharacterized protein</fullName>
    </submittedName>
</protein>
<keyword evidence="3" id="KW-1185">Reference proteome</keyword>
<sequence>MKTETKVKLEEHLESALQRIVTQEKQKLLPQLDIMCSLASQKEQILASMIHARKEQQCPEEDAEDDYGPSLDSQKDQLYQDIEDRQTALMNHRIVKNAMQTAAFKFQALK</sequence>
<dbReference type="EMBL" id="VSRR010000210">
    <property type="protein sequence ID" value="MPC12323.1"/>
    <property type="molecule type" value="Genomic_DNA"/>
</dbReference>
<feature type="region of interest" description="Disordered" evidence="1">
    <location>
        <begin position="53"/>
        <end position="73"/>
    </location>
</feature>